<protein>
    <submittedName>
        <fullName evidence="2">Uncharacterized protein</fullName>
    </submittedName>
</protein>
<feature type="transmembrane region" description="Helical" evidence="1">
    <location>
        <begin position="12"/>
        <end position="32"/>
    </location>
</feature>
<keyword evidence="1" id="KW-0812">Transmembrane</keyword>
<dbReference type="RefSeq" id="WP_376865203.1">
    <property type="nucleotide sequence ID" value="NZ_JBHMDC010000002.1"/>
</dbReference>
<keyword evidence="1" id="KW-1133">Transmembrane helix</keyword>
<keyword evidence="1" id="KW-0472">Membrane</keyword>
<name>A0A852X7D3_9MICO</name>
<keyword evidence="3" id="KW-1185">Reference proteome</keyword>
<accession>A0A852X7D3</accession>
<comment type="caution">
    <text evidence="2">The sequence shown here is derived from an EMBL/GenBank/DDBJ whole genome shotgun (WGS) entry which is preliminary data.</text>
</comment>
<dbReference type="Proteomes" id="UP000549066">
    <property type="component" value="Unassembled WGS sequence"/>
</dbReference>
<evidence type="ECO:0000313" key="2">
    <source>
        <dbReference type="EMBL" id="NYG21835.1"/>
    </source>
</evidence>
<dbReference type="AlphaFoldDB" id="A0A852X7D3"/>
<sequence length="51" mass="5575">MGPAGSAALQLFINLVAIITGGVLTLSVQLEVQRRAYRRRQRRLTTPAPGR</sequence>
<proteinExistence type="predicted"/>
<organism evidence="2 3">
    <name type="scientific">Agromyces hippuratus</name>
    <dbReference type="NCBI Taxonomy" id="286438"/>
    <lineage>
        <taxon>Bacteria</taxon>
        <taxon>Bacillati</taxon>
        <taxon>Actinomycetota</taxon>
        <taxon>Actinomycetes</taxon>
        <taxon>Micrococcales</taxon>
        <taxon>Microbacteriaceae</taxon>
        <taxon>Agromyces</taxon>
    </lineage>
</organism>
<evidence type="ECO:0000313" key="3">
    <source>
        <dbReference type="Proteomes" id="UP000549066"/>
    </source>
</evidence>
<evidence type="ECO:0000256" key="1">
    <source>
        <dbReference type="SAM" id="Phobius"/>
    </source>
</evidence>
<reference evidence="2 3" key="1">
    <citation type="submission" date="2020-07" db="EMBL/GenBank/DDBJ databases">
        <title>Sequencing the genomes of 1000 actinobacteria strains.</title>
        <authorList>
            <person name="Klenk H.-P."/>
        </authorList>
    </citation>
    <scope>NUCLEOTIDE SEQUENCE [LARGE SCALE GENOMIC DNA]</scope>
    <source>
        <strain evidence="2 3">DSM 8598</strain>
    </source>
</reference>
<gene>
    <name evidence="2" type="ORF">BJY17_002582</name>
</gene>
<dbReference type="EMBL" id="JACCFI010000001">
    <property type="protein sequence ID" value="NYG21835.1"/>
    <property type="molecule type" value="Genomic_DNA"/>
</dbReference>